<dbReference type="RefSeq" id="WP_264729772.1">
    <property type="nucleotide sequence ID" value="NZ_JAPDNR010000001.1"/>
</dbReference>
<dbReference type="Pfam" id="PF00756">
    <property type="entry name" value="Esterase"/>
    <property type="match status" value="1"/>
</dbReference>
<evidence type="ECO:0000313" key="3">
    <source>
        <dbReference type="Proteomes" id="UP001207742"/>
    </source>
</evidence>
<dbReference type="SUPFAM" id="SSF53474">
    <property type="entry name" value="alpha/beta-Hydrolases"/>
    <property type="match status" value="1"/>
</dbReference>
<dbReference type="EMBL" id="JAPDNS010000001">
    <property type="protein sequence ID" value="MCW3484253.1"/>
    <property type="molecule type" value="Genomic_DNA"/>
</dbReference>
<accession>A0ABT3IJX5</accession>
<dbReference type="PANTHER" id="PTHR48098">
    <property type="entry name" value="ENTEROCHELIN ESTERASE-RELATED"/>
    <property type="match status" value="1"/>
</dbReference>
<dbReference type="PANTHER" id="PTHR48098:SF1">
    <property type="entry name" value="DIACYLGLYCEROL ACYLTRANSFERASE_MYCOLYLTRANSFERASE AG85A"/>
    <property type="match status" value="1"/>
</dbReference>
<reference evidence="2 3" key="1">
    <citation type="submission" date="2022-10" db="EMBL/GenBank/DDBJ databases">
        <title>Chitinophaga nivalis PC15 sp. nov., isolated from Pyeongchang county, South Korea.</title>
        <authorList>
            <person name="Trinh H.N."/>
        </authorList>
    </citation>
    <scope>NUCLEOTIDE SEQUENCE [LARGE SCALE GENOMIC DNA]</scope>
    <source>
        <strain evidence="2 3">PC14</strain>
    </source>
</reference>
<evidence type="ECO:0000313" key="2">
    <source>
        <dbReference type="EMBL" id="MCW3484253.1"/>
    </source>
</evidence>
<dbReference type="InterPro" id="IPR050583">
    <property type="entry name" value="Mycobacterial_A85_antigen"/>
</dbReference>
<dbReference type="InterPro" id="IPR000801">
    <property type="entry name" value="Esterase-like"/>
</dbReference>
<name>A0ABT3IJX5_9BACT</name>
<sequence>MKQVLLAVFLCGVQWAQAAQVVRRDVFSPAMGRIIATILVVPETKTGAGFNTVYVLHGYSGNPQRTLDQDVPALKERADREQTIFVMPDGSFSSWYINSPVRKNSQYETFVGVELVKYVDTHFSTRKAATHRGLLGWSMGGYGTMLIGTQHPETFGILGSVCGALDFRTFGKDYQVNDMLGEDTLTWRPYVMVNRIAWFENNPQKLILDCGTEDPFIGMNRAFHQLLTSRGIPHEYIERQGKHDTAYWAAAMEVQLDYFKHFFEQ</sequence>
<dbReference type="InterPro" id="IPR029058">
    <property type="entry name" value="AB_hydrolase_fold"/>
</dbReference>
<feature type="chain" id="PRO_5046311189" evidence="1">
    <location>
        <begin position="19"/>
        <end position="265"/>
    </location>
</feature>
<keyword evidence="3" id="KW-1185">Reference proteome</keyword>
<comment type="caution">
    <text evidence="2">The sequence shown here is derived from an EMBL/GenBank/DDBJ whole genome shotgun (WGS) entry which is preliminary data.</text>
</comment>
<proteinExistence type="predicted"/>
<gene>
    <name evidence="2" type="ORF">OL497_10135</name>
</gene>
<dbReference type="Gene3D" id="3.40.50.1820">
    <property type="entry name" value="alpha/beta hydrolase"/>
    <property type="match status" value="1"/>
</dbReference>
<organism evidence="2 3">
    <name type="scientific">Chitinophaga nivalis</name>
    <dbReference type="NCBI Taxonomy" id="2991709"/>
    <lineage>
        <taxon>Bacteria</taxon>
        <taxon>Pseudomonadati</taxon>
        <taxon>Bacteroidota</taxon>
        <taxon>Chitinophagia</taxon>
        <taxon>Chitinophagales</taxon>
        <taxon>Chitinophagaceae</taxon>
        <taxon>Chitinophaga</taxon>
    </lineage>
</organism>
<dbReference type="Proteomes" id="UP001207742">
    <property type="component" value="Unassembled WGS sequence"/>
</dbReference>
<feature type="signal peptide" evidence="1">
    <location>
        <begin position="1"/>
        <end position="18"/>
    </location>
</feature>
<keyword evidence="1" id="KW-0732">Signal</keyword>
<protein>
    <submittedName>
        <fullName evidence="2">Esterase family protein</fullName>
    </submittedName>
</protein>
<evidence type="ECO:0000256" key="1">
    <source>
        <dbReference type="SAM" id="SignalP"/>
    </source>
</evidence>